<protein>
    <submittedName>
        <fullName evidence="1">Uncharacterized protein</fullName>
    </submittedName>
</protein>
<proteinExistence type="predicted"/>
<dbReference type="EMBL" id="BQNB010019038">
    <property type="protein sequence ID" value="GJT80953.1"/>
    <property type="molecule type" value="Genomic_DNA"/>
</dbReference>
<organism evidence="1 2">
    <name type="scientific">Tanacetum coccineum</name>
    <dbReference type="NCBI Taxonomy" id="301880"/>
    <lineage>
        <taxon>Eukaryota</taxon>
        <taxon>Viridiplantae</taxon>
        <taxon>Streptophyta</taxon>
        <taxon>Embryophyta</taxon>
        <taxon>Tracheophyta</taxon>
        <taxon>Spermatophyta</taxon>
        <taxon>Magnoliopsida</taxon>
        <taxon>eudicotyledons</taxon>
        <taxon>Gunneridae</taxon>
        <taxon>Pentapetalae</taxon>
        <taxon>asterids</taxon>
        <taxon>campanulids</taxon>
        <taxon>Asterales</taxon>
        <taxon>Asteraceae</taxon>
        <taxon>Asteroideae</taxon>
        <taxon>Anthemideae</taxon>
        <taxon>Anthemidinae</taxon>
        <taxon>Tanacetum</taxon>
    </lineage>
</organism>
<accession>A0ABQ5GZ73</accession>
<name>A0ABQ5GZ73_9ASTR</name>
<reference evidence="1" key="1">
    <citation type="journal article" date="2022" name="Int. J. Mol. Sci.">
        <title>Draft Genome of Tanacetum Coccineum: Genomic Comparison of Closely Related Tanacetum-Family Plants.</title>
        <authorList>
            <person name="Yamashiro T."/>
            <person name="Shiraishi A."/>
            <person name="Nakayama K."/>
            <person name="Satake H."/>
        </authorList>
    </citation>
    <scope>NUCLEOTIDE SEQUENCE</scope>
</reference>
<gene>
    <name evidence="1" type="ORF">Tco_1055295</name>
</gene>
<keyword evidence="2" id="KW-1185">Reference proteome</keyword>
<evidence type="ECO:0000313" key="2">
    <source>
        <dbReference type="Proteomes" id="UP001151760"/>
    </source>
</evidence>
<comment type="caution">
    <text evidence="1">The sequence shown here is derived from an EMBL/GenBank/DDBJ whole genome shotgun (WGS) entry which is preliminary data.</text>
</comment>
<reference evidence="1" key="2">
    <citation type="submission" date="2022-01" db="EMBL/GenBank/DDBJ databases">
        <authorList>
            <person name="Yamashiro T."/>
            <person name="Shiraishi A."/>
            <person name="Satake H."/>
            <person name="Nakayama K."/>
        </authorList>
    </citation>
    <scope>NUCLEOTIDE SEQUENCE</scope>
</reference>
<dbReference type="Proteomes" id="UP001151760">
    <property type="component" value="Unassembled WGS sequence"/>
</dbReference>
<evidence type="ECO:0000313" key="1">
    <source>
        <dbReference type="EMBL" id="GJT80953.1"/>
    </source>
</evidence>
<sequence>MSGGPSTTPKGKKVKAEGKEKSEWWQYYEVLYEKDEDGNRRKIAKCKYCETRLVADNELESKVEDMVEEVKTKIGELFGTYKERFDFLSSNSSMGEHMESEVTSPNNGDNDFLNDYYNVDATSSYETETDFLISIAKMRSARSVIAKLIFSDASYFIWQEWNYRIFKKSKRSPNQIIDIIKSTVHLKLITCKFKRTNNDDLVVEYSPRAVLFFPSPMFFLPGDEWRNKSLYLLLHGKVIVGAVRLTCC</sequence>